<proteinExistence type="predicted"/>
<dbReference type="GO" id="GO:0006003">
    <property type="term" value="P:fructose 2,6-bisphosphate metabolic process"/>
    <property type="evidence" value="ECO:0007669"/>
    <property type="project" value="InterPro"/>
</dbReference>
<dbReference type="FunFam" id="3.40.50.300:FF:001280">
    <property type="entry name" value="Related to 6-phosphofructo-2-kinase"/>
    <property type="match status" value="1"/>
</dbReference>
<comment type="caution">
    <text evidence="5">The sequence shown here is derived from an EMBL/GenBank/DDBJ whole genome shotgun (WGS) entry which is preliminary data.</text>
</comment>
<evidence type="ECO:0000313" key="5">
    <source>
        <dbReference type="EMBL" id="KAJ2905324.1"/>
    </source>
</evidence>
<keyword evidence="2" id="KW-0067">ATP-binding</keyword>
<dbReference type="GO" id="GO:0005524">
    <property type="term" value="F:ATP binding"/>
    <property type="evidence" value="ECO:0007669"/>
    <property type="project" value="UniProtKB-KW"/>
</dbReference>
<dbReference type="Gene3D" id="3.40.50.300">
    <property type="entry name" value="P-loop containing nucleotide triphosphate hydrolases"/>
    <property type="match status" value="1"/>
</dbReference>
<feature type="region of interest" description="Disordered" evidence="3">
    <location>
        <begin position="577"/>
        <end position="647"/>
    </location>
</feature>
<keyword evidence="6" id="KW-1185">Reference proteome</keyword>
<evidence type="ECO:0000259" key="4">
    <source>
        <dbReference type="Pfam" id="PF01591"/>
    </source>
</evidence>
<dbReference type="Pfam" id="PF00300">
    <property type="entry name" value="His_Phos_1"/>
    <property type="match status" value="1"/>
</dbReference>
<name>A0AAD5S3U0_9PEZI</name>
<evidence type="ECO:0000256" key="3">
    <source>
        <dbReference type="SAM" id="MobiDB-lite"/>
    </source>
</evidence>
<protein>
    <submittedName>
        <fullName evidence="5">6-phosphofructo-2-kinase/fructose-2,6-bisphosphatase</fullName>
    </submittedName>
</protein>
<dbReference type="Pfam" id="PF01591">
    <property type="entry name" value="6PF2K"/>
    <property type="match status" value="1"/>
</dbReference>
<dbReference type="EMBL" id="JAKWBI020000034">
    <property type="protein sequence ID" value="KAJ2905324.1"/>
    <property type="molecule type" value="Genomic_DNA"/>
</dbReference>
<dbReference type="FunFam" id="3.40.50.1240:FF:000031">
    <property type="entry name" value="6-phosphofructo-2-kinase/fructose-2, 6-bisphosphatase"/>
    <property type="match status" value="1"/>
</dbReference>
<dbReference type="GO" id="GO:0004331">
    <property type="term" value="F:fructose-2,6-bisphosphate 2-phosphatase activity"/>
    <property type="evidence" value="ECO:0007669"/>
    <property type="project" value="TreeGrafter"/>
</dbReference>
<dbReference type="InterPro" id="IPR029033">
    <property type="entry name" value="His_PPase_superfam"/>
</dbReference>
<feature type="compositionally biased region" description="Polar residues" evidence="3">
    <location>
        <begin position="581"/>
        <end position="590"/>
    </location>
</feature>
<dbReference type="Proteomes" id="UP001201980">
    <property type="component" value="Unassembled WGS sequence"/>
</dbReference>
<dbReference type="Gene3D" id="3.40.50.1240">
    <property type="entry name" value="Phosphoglycerate mutase-like"/>
    <property type="match status" value="1"/>
</dbReference>
<sequence length="647" mass="72365">MSKEIKTTWGTYSEDEEDTPPSTRGRQPGGGSDALPELFSSSLGSLCLGQCLSHPLSSRTCSHSQAPQLQPSPVLSPVPGLGSVDGVQVKEHIANLELSTADLAANAPRYRRRSSTFIDGIHDIPDDQDMAPAQLYSTMSGRLFHSGRIAIVMVGLPARGKTHICVSMARYLQWLGVKTRIFHLGDYRRATVQDGQVPEDYFFPNASPSSVMLRQKILKKCREDIYAWLNHENGQVAIYDAVNPTSVGRRALAKEFSKHDVQTLFLESYVNDDRILKDNARNVKISSPDFEGMEPDEAATVYLQRIQAKIPVFETMDENELNYVKMINAGQKFFYNNVSFNYLSHRIVFYLTNLHIKSRKTFFVRAGTTTEEDSYKADAGLSDVGMEYAKSMTDTLLKHLEKESLAQVKTGGVGIPPRPLTVWTSTRLRTIQTADFLKEKGYKVRQRSQMSQINPGVCENLPDHMIRRLYPDEVSKHEKDPYHHRFPRSESYHDLAVRLEPIILELEREQNDLLIIAHESVLRVLYAYLMHCSTMDIPYLKFPRQDIIEIIPAAYQNDAKRIPIPLTNTVLPKSPDHFSLNCGTPQNLQNLPPIPGLSSPPELVTPPTEAALSDESGSGEGGAQKTAEQVPPRDIGTLGAGNVDDED</sequence>
<dbReference type="SUPFAM" id="SSF53254">
    <property type="entry name" value="Phosphoglycerate mutase-like"/>
    <property type="match status" value="1"/>
</dbReference>
<dbReference type="InterPro" id="IPR013079">
    <property type="entry name" value="6Phosfructo_kin"/>
</dbReference>
<dbReference type="AlphaFoldDB" id="A0AAD5S3U0"/>
<evidence type="ECO:0000313" key="6">
    <source>
        <dbReference type="Proteomes" id="UP001201980"/>
    </source>
</evidence>
<dbReference type="InterPro" id="IPR027417">
    <property type="entry name" value="P-loop_NTPase"/>
</dbReference>
<feature type="region of interest" description="Disordered" evidence="3">
    <location>
        <begin position="1"/>
        <end position="36"/>
    </location>
</feature>
<dbReference type="PANTHER" id="PTHR10606:SF39">
    <property type="entry name" value="6-PHOSPHOFRUCTO-2-KINASE_FRUCTOSE-2,6-BISPHOSPHATASE YLR345W-RELATED"/>
    <property type="match status" value="1"/>
</dbReference>
<dbReference type="GO" id="GO:0006000">
    <property type="term" value="P:fructose metabolic process"/>
    <property type="evidence" value="ECO:0007669"/>
    <property type="project" value="InterPro"/>
</dbReference>
<feature type="domain" description="6-phosphofructo-2-kinase" evidence="4">
    <location>
        <begin position="138"/>
        <end position="357"/>
    </location>
</feature>
<reference evidence="5" key="1">
    <citation type="submission" date="2022-07" db="EMBL/GenBank/DDBJ databases">
        <title>Draft genome sequence of Zalerion maritima ATCC 34329, a (micro)plastics degrading marine fungus.</title>
        <authorList>
            <person name="Paco A."/>
            <person name="Goncalves M.F.M."/>
            <person name="Rocha-Santos T.A.P."/>
            <person name="Alves A."/>
        </authorList>
    </citation>
    <scope>NUCLEOTIDE SEQUENCE</scope>
    <source>
        <strain evidence="5">ATCC 34329</strain>
    </source>
</reference>
<dbReference type="InterPro" id="IPR013078">
    <property type="entry name" value="His_Pase_superF_clade-1"/>
</dbReference>
<evidence type="ECO:0000256" key="2">
    <source>
        <dbReference type="ARBA" id="ARBA00022840"/>
    </source>
</evidence>
<organism evidence="5 6">
    <name type="scientific">Zalerion maritima</name>
    <dbReference type="NCBI Taxonomy" id="339359"/>
    <lineage>
        <taxon>Eukaryota</taxon>
        <taxon>Fungi</taxon>
        <taxon>Dikarya</taxon>
        <taxon>Ascomycota</taxon>
        <taxon>Pezizomycotina</taxon>
        <taxon>Sordariomycetes</taxon>
        <taxon>Lulworthiomycetidae</taxon>
        <taxon>Lulworthiales</taxon>
        <taxon>Lulworthiaceae</taxon>
        <taxon>Zalerion</taxon>
    </lineage>
</organism>
<accession>A0AAD5S3U0</accession>
<dbReference type="SMART" id="SM00855">
    <property type="entry name" value="PGAM"/>
    <property type="match status" value="1"/>
</dbReference>
<gene>
    <name evidence="5" type="ORF">MKZ38_005837</name>
</gene>
<dbReference type="PRINTS" id="PR00991">
    <property type="entry name" value="6PFRUCTKNASE"/>
</dbReference>
<dbReference type="SUPFAM" id="SSF52540">
    <property type="entry name" value="P-loop containing nucleoside triphosphate hydrolases"/>
    <property type="match status" value="1"/>
</dbReference>
<dbReference type="CDD" id="cd07067">
    <property type="entry name" value="HP_PGM_like"/>
    <property type="match status" value="1"/>
</dbReference>
<keyword evidence="1" id="KW-0547">Nucleotide-binding</keyword>
<dbReference type="InterPro" id="IPR003094">
    <property type="entry name" value="6Pfruct_kin"/>
</dbReference>
<dbReference type="GO" id="GO:0003873">
    <property type="term" value="F:6-phosphofructo-2-kinase activity"/>
    <property type="evidence" value="ECO:0007669"/>
    <property type="project" value="InterPro"/>
</dbReference>
<evidence type="ECO:0000256" key="1">
    <source>
        <dbReference type="ARBA" id="ARBA00022741"/>
    </source>
</evidence>
<dbReference type="PANTHER" id="PTHR10606">
    <property type="entry name" value="6-PHOSPHOFRUCTO-2-KINASE/FRUCTOSE-2,6-BISPHOSPHATASE"/>
    <property type="match status" value="1"/>
</dbReference>
<dbReference type="GO" id="GO:0005829">
    <property type="term" value="C:cytosol"/>
    <property type="evidence" value="ECO:0007669"/>
    <property type="project" value="TreeGrafter"/>
</dbReference>